<dbReference type="EMBL" id="FPBH01000015">
    <property type="protein sequence ID" value="SFU20581.1"/>
    <property type="molecule type" value="Genomic_DNA"/>
</dbReference>
<gene>
    <name evidence="4" type="ORF">SAMN05192563_101560</name>
</gene>
<dbReference type="Pfam" id="PF21761">
    <property type="entry name" value="RedAm-like_C"/>
    <property type="match status" value="1"/>
</dbReference>
<dbReference type="InterPro" id="IPR048666">
    <property type="entry name" value="RedAm-like_C"/>
</dbReference>
<dbReference type="SUPFAM" id="SSF51735">
    <property type="entry name" value="NAD(P)-binding Rossmann-fold domains"/>
    <property type="match status" value="1"/>
</dbReference>
<dbReference type="Pfam" id="PF03446">
    <property type="entry name" value="NAD_binding_2"/>
    <property type="match status" value="1"/>
</dbReference>
<dbReference type="RefSeq" id="WP_093637967.1">
    <property type="nucleotide sequence ID" value="NZ_FPBH01000015.1"/>
</dbReference>
<evidence type="ECO:0000259" key="2">
    <source>
        <dbReference type="Pfam" id="PF03446"/>
    </source>
</evidence>
<organism evidence="4 5">
    <name type="scientific">Paraburkholderia aspalathi</name>
    <dbReference type="NCBI Taxonomy" id="1324617"/>
    <lineage>
        <taxon>Bacteria</taxon>
        <taxon>Pseudomonadati</taxon>
        <taxon>Pseudomonadota</taxon>
        <taxon>Betaproteobacteria</taxon>
        <taxon>Burkholderiales</taxon>
        <taxon>Burkholderiaceae</taxon>
        <taxon>Paraburkholderia</taxon>
    </lineage>
</organism>
<evidence type="ECO:0000259" key="3">
    <source>
        <dbReference type="Pfam" id="PF21761"/>
    </source>
</evidence>
<dbReference type="PANTHER" id="PTHR43580">
    <property type="entry name" value="OXIDOREDUCTASE GLYR1-RELATED"/>
    <property type="match status" value="1"/>
</dbReference>
<dbReference type="OrthoDB" id="9786703at2"/>
<dbReference type="Gene3D" id="1.10.1040.10">
    <property type="entry name" value="N-(1-d-carboxylethyl)-l-norvaline Dehydrogenase, domain 2"/>
    <property type="match status" value="1"/>
</dbReference>
<dbReference type="Proteomes" id="UP000198844">
    <property type="component" value="Unassembled WGS sequence"/>
</dbReference>
<dbReference type="InterPro" id="IPR051265">
    <property type="entry name" value="HIBADH-related_NP60_sf"/>
</dbReference>
<dbReference type="InterPro" id="IPR013328">
    <property type="entry name" value="6PGD_dom2"/>
</dbReference>
<dbReference type="PIRSF" id="PIRSF000103">
    <property type="entry name" value="HIBADH"/>
    <property type="match status" value="1"/>
</dbReference>
<dbReference type="InterPro" id="IPR015815">
    <property type="entry name" value="HIBADH-related"/>
</dbReference>
<dbReference type="InterPro" id="IPR006115">
    <property type="entry name" value="6PGDH_NADP-bd"/>
</dbReference>
<proteinExistence type="predicted"/>
<dbReference type="GO" id="GO:0050661">
    <property type="term" value="F:NADP binding"/>
    <property type="evidence" value="ECO:0007669"/>
    <property type="project" value="InterPro"/>
</dbReference>
<dbReference type="InterPro" id="IPR036291">
    <property type="entry name" value="NAD(P)-bd_dom_sf"/>
</dbReference>
<dbReference type="Gene3D" id="3.40.50.720">
    <property type="entry name" value="NAD(P)-binding Rossmann-like Domain"/>
    <property type="match status" value="1"/>
</dbReference>
<name>A0A1I7E9G8_9BURK</name>
<dbReference type="GO" id="GO:0016491">
    <property type="term" value="F:oxidoreductase activity"/>
    <property type="evidence" value="ECO:0007669"/>
    <property type="project" value="UniProtKB-KW"/>
</dbReference>
<feature type="domain" description="NADPH-dependent reductive aminase-like C-terminal" evidence="3">
    <location>
        <begin position="165"/>
        <end position="290"/>
    </location>
</feature>
<protein>
    <submittedName>
        <fullName evidence="4">NAD binding domain of 6-phosphogluconate dehydrogenase</fullName>
    </submittedName>
</protein>
<evidence type="ECO:0000313" key="4">
    <source>
        <dbReference type="EMBL" id="SFU20581.1"/>
    </source>
</evidence>
<keyword evidence="1" id="KW-0560">Oxidoreductase</keyword>
<evidence type="ECO:0000256" key="1">
    <source>
        <dbReference type="ARBA" id="ARBA00023002"/>
    </source>
</evidence>
<accession>A0A1I7E9G8</accession>
<dbReference type="PANTHER" id="PTHR43580:SF2">
    <property type="entry name" value="CYTOKINE-LIKE NUCLEAR FACTOR N-PAC"/>
    <property type="match status" value="1"/>
</dbReference>
<evidence type="ECO:0000313" key="5">
    <source>
        <dbReference type="Proteomes" id="UP000198844"/>
    </source>
</evidence>
<dbReference type="AlphaFoldDB" id="A0A1I7E9G8"/>
<reference evidence="4 5" key="1">
    <citation type="submission" date="2016-10" db="EMBL/GenBank/DDBJ databases">
        <authorList>
            <person name="de Groot N.N."/>
        </authorList>
    </citation>
    <scope>NUCLEOTIDE SEQUENCE [LARGE SCALE GENOMIC DNA]</scope>
    <source>
        <strain evidence="4 5">LMG 27731</strain>
    </source>
</reference>
<sequence length="291" mass="31210">MKSISVSVVGLGQMGSALVAPFLRGGNKVTVWNRSAEKAKPLVALGAELAGNIEEAINASELIVVCLSDYGTSDALFRTPEIERLLKGKTLLQLTTGTGDEAARSAIWANDIGMNYLDGAIMDYPRAIGTQECMLLASGPEASYKQYADYFHLLGGAFTYVGKNPAAANHLDGGLLTMYYATTFGFLQSAAMLQAADVSVDTLKHAVDSFRHVLDKSVAKATDAISRNDYAGNEASIVVHSYGVQSLRDRAKSAGVEYSLLQLFSDYLEKTKAKGFEAAELPAAFEVIRRM</sequence>
<feature type="domain" description="6-phosphogluconate dehydrogenase NADP-binding" evidence="2">
    <location>
        <begin position="6"/>
        <end position="162"/>
    </location>
</feature>